<dbReference type="AlphaFoldDB" id="A0A7S0ZLB9"/>
<evidence type="ECO:0000313" key="1">
    <source>
        <dbReference type="EMBL" id="CAD8825386.1"/>
    </source>
</evidence>
<protein>
    <submittedName>
        <fullName evidence="1">Uncharacterized protein</fullName>
    </submittedName>
</protein>
<dbReference type="SUPFAM" id="SSF52540">
    <property type="entry name" value="P-loop containing nucleoside triphosphate hydrolases"/>
    <property type="match status" value="1"/>
</dbReference>
<name>A0A7S0ZLB9_9RHOD</name>
<accession>A0A7S0ZLB9</accession>
<dbReference type="Gene3D" id="3.40.50.300">
    <property type="entry name" value="P-loop containing nucleotide triphosphate hydrolases"/>
    <property type="match status" value="1"/>
</dbReference>
<dbReference type="EMBL" id="HBFP01013539">
    <property type="protein sequence ID" value="CAD8825386.1"/>
    <property type="molecule type" value="Transcribed_RNA"/>
</dbReference>
<dbReference type="Pfam" id="PF00406">
    <property type="entry name" value="ADK"/>
    <property type="match status" value="1"/>
</dbReference>
<sequence length="121" mass="13428">MKHRSKLDSGVGLGLVLPFLLVKQRTLSSCTHLILSLLLCLPEQKELSAVRCHSSFVFGVDGTGKYALCERLQSEFNWKWVEAGDSLRSEVESSESFDGKLITECIEKGKSVPTEVTIKLI</sequence>
<dbReference type="InterPro" id="IPR027417">
    <property type="entry name" value="P-loop_NTPase"/>
</dbReference>
<gene>
    <name evidence="1" type="ORF">TOLI1172_LOCUS9785</name>
</gene>
<proteinExistence type="predicted"/>
<organism evidence="1">
    <name type="scientific">Timspurckia oligopyrenoides</name>
    <dbReference type="NCBI Taxonomy" id="708627"/>
    <lineage>
        <taxon>Eukaryota</taxon>
        <taxon>Rhodophyta</taxon>
        <taxon>Bangiophyceae</taxon>
        <taxon>Porphyridiales</taxon>
        <taxon>Porphyridiaceae</taxon>
        <taxon>Timspurckia</taxon>
    </lineage>
</organism>
<reference evidence="1" key="1">
    <citation type="submission" date="2021-01" db="EMBL/GenBank/DDBJ databases">
        <authorList>
            <person name="Corre E."/>
            <person name="Pelletier E."/>
            <person name="Niang G."/>
            <person name="Scheremetjew M."/>
            <person name="Finn R."/>
            <person name="Kale V."/>
            <person name="Holt S."/>
            <person name="Cochrane G."/>
            <person name="Meng A."/>
            <person name="Brown T."/>
            <person name="Cohen L."/>
        </authorList>
    </citation>
    <scope>NUCLEOTIDE SEQUENCE</scope>
    <source>
        <strain evidence="1">CCMP3278</strain>
    </source>
</reference>